<organism evidence="1">
    <name type="scientific">bioreactor metagenome</name>
    <dbReference type="NCBI Taxonomy" id="1076179"/>
    <lineage>
        <taxon>unclassified sequences</taxon>
        <taxon>metagenomes</taxon>
        <taxon>ecological metagenomes</taxon>
    </lineage>
</organism>
<dbReference type="EMBL" id="VSSQ01042186">
    <property type="protein sequence ID" value="MPM95726.1"/>
    <property type="molecule type" value="Genomic_DNA"/>
</dbReference>
<evidence type="ECO:0000313" key="1">
    <source>
        <dbReference type="EMBL" id="MPM95726.1"/>
    </source>
</evidence>
<sequence>MTYLEKYKAAIKIDKELLTPQEAARAEKVLDPWCRNCPGDIFTGAPVARADCHQKITCRDCWNQDIPTCSTHIGG</sequence>
<dbReference type="AlphaFoldDB" id="A0A645E2D6"/>
<comment type="caution">
    <text evidence="1">The sequence shown here is derived from an EMBL/GenBank/DDBJ whole genome shotgun (WGS) entry which is preliminary data.</text>
</comment>
<gene>
    <name evidence="1" type="ORF">SDC9_142881</name>
</gene>
<name>A0A645E2D6_9ZZZZ</name>
<protein>
    <submittedName>
        <fullName evidence="1">Uncharacterized protein</fullName>
    </submittedName>
</protein>
<proteinExistence type="predicted"/>
<accession>A0A645E2D6</accession>
<reference evidence="1" key="1">
    <citation type="submission" date="2019-08" db="EMBL/GenBank/DDBJ databases">
        <authorList>
            <person name="Kucharzyk K."/>
            <person name="Murdoch R.W."/>
            <person name="Higgins S."/>
            <person name="Loffler F."/>
        </authorList>
    </citation>
    <scope>NUCLEOTIDE SEQUENCE</scope>
</reference>